<name>A0A9D2UI02_9BACT</name>
<evidence type="ECO:0000313" key="14">
    <source>
        <dbReference type="EMBL" id="HJD52709.1"/>
    </source>
</evidence>
<evidence type="ECO:0000256" key="12">
    <source>
        <dbReference type="SAM" id="Phobius"/>
    </source>
</evidence>
<keyword evidence="9" id="KW-0067">ATP-binding</keyword>
<dbReference type="InterPro" id="IPR050351">
    <property type="entry name" value="BphY/WalK/GraS-like"/>
</dbReference>
<dbReference type="FunFam" id="1.10.287.130:FF:000008">
    <property type="entry name" value="Two-component sensor histidine kinase"/>
    <property type="match status" value="1"/>
</dbReference>
<feature type="transmembrane region" description="Helical" evidence="12">
    <location>
        <begin position="6"/>
        <end position="28"/>
    </location>
</feature>
<proteinExistence type="predicted"/>
<keyword evidence="8 14" id="KW-0418">Kinase</keyword>
<keyword evidence="5" id="KW-0597">Phosphoprotein</keyword>
<accession>A0A9D2UI02</accession>
<keyword evidence="6" id="KW-0808">Transferase</keyword>
<dbReference type="InterPro" id="IPR036097">
    <property type="entry name" value="HisK_dim/P_sf"/>
</dbReference>
<dbReference type="PRINTS" id="PR00344">
    <property type="entry name" value="BCTRLSENSOR"/>
</dbReference>
<dbReference type="GO" id="GO:0000155">
    <property type="term" value="F:phosphorelay sensor kinase activity"/>
    <property type="evidence" value="ECO:0007669"/>
    <property type="project" value="InterPro"/>
</dbReference>
<evidence type="ECO:0000256" key="7">
    <source>
        <dbReference type="ARBA" id="ARBA00022741"/>
    </source>
</evidence>
<evidence type="ECO:0000256" key="1">
    <source>
        <dbReference type="ARBA" id="ARBA00000085"/>
    </source>
</evidence>
<dbReference type="InterPro" id="IPR003594">
    <property type="entry name" value="HATPase_dom"/>
</dbReference>
<reference evidence="14" key="2">
    <citation type="submission" date="2021-04" db="EMBL/GenBank/DDBJ databases">
        <authorList>
            <person name="Gilroy R."/>
        </authorList>
    </citation>
    <scope>NUCLEOTIDE SEQUENCE</scope>
    <source>
        <strain evidence="14">MalCec1-1739</strain>
    </source>
</reference>
<evidence type="ECO:0000256" key="9">
    <source>
        <dbReference type="ARBA" id="ARBA00022840"/>
    </source>
</evidence>
<dbReference type="SMART" id="SM00388">
    <property type="entry name" value="HisKA"/>
    <property type="match status" value="1"/>
</dbReference>
<keyword evidence="4" id="KW-1003">Cell membrane</keyword>
<dbReference type="CDD" id="cd00075">
    <property type="entry name" value="HATPase"/>
    <property type="match status" value="1"/>
</dbReference>
<dbReference type="SUPFAM" id="SSF47384">
    <property type="entry name" value="Homodimeric domain of signal transducing histidine kinase"/>
    <property type="match status" value="1"/>
</dbReference>
<dbReference type="GO" id="GO:0016036">
    <property type="term" value="P:cellular response to phosphate starvation"/>
    <property type="evidence" value="ECO:0007669"/>
    <property type="project" value="TreeGrafter"/>
</dbReference>
<dbReference type="PANTHER" id="PTHR45453">
    <property type="entry name" value="PHOSPHATE REGULON SENSOR PROTEIN PHOR"/>
    <property type="match status" value="1"/>
</dbReference>
<organism evidence="14 15">
    <name type="scientific">Candidatus Avibacteroides avistercoris</name>
    <dbReference type="NCBI Taxonomy" id="2840690"/>
    <lineage>
        <taxon>Bacteria</taxon>
        <taxon>Pseudomonadati</taxon>
        <taxon>Bacteroidota</taxon>
        <taxon>Bacteroidia</taxon>
        <taxon>Bacteroidales</taxon>
        <taxon>Bacteroidaceae</taxon>
        <taxon>Bacteroidaceae incertae sedis</taxon>
        <taxon>Candidatus Avibacteroides</taxon>
    </lineage>
</organism>
<dbReference type="Pfam" id="PF02518">
    <property type="entry name" value="HATPase_c"/>
    <property type="match status" value="1"/>
</dbReference>
<dbReference type="SMART" id="SM00387">
    <property type="entry name" value="HATPase_c"/>
    <property type="match status" value="1"/>
</dbReference>
<evidence type="ECO:0000256" key="11">
    <source>
        <dbReference type="ARBA" id="ARBA00023136"/>
    </source>
</evidence>
<dbReference type="FunFam" id="3.30.565.10:FF:000006">
    <property type="entry name" value="Sensor histidine kinase WalK"/>
    <property type="match status" value="1"/>
</dbReference>
<evidence type="ECO:0000256" key="2">
    <source>
        <dbReference type="ARBA" id="ARBA00004236"/>
    </source>
</evidence>
<evidence type="ECO:0000256" key="6">
    <source>
        <dbReference type="ARBA" id="ARBA00022679"/>
    </source>
</evidence>
<evidence type="ECO:0000256" key="8">
    <source>
        <dbReference type="ARBA" id="ARBA00022777"/>
    </source>
</evidence>
<dbReference type="PROSITE" id="PS50109">
    <property type="entry name" value="HIS_KIN"/>
    <property type="match status" value="1"/>
</dbReference>
<feature type="transmembrane region" description="Helical" evidence="12">
    <location>
        <begin position="167"/>
        <end position="185"/>
    </location>
</feature>
<comment type="caution">
    <text evidence="14">The sequence shown here is derived from an EMBL/GenBank/DDBJ whole genome shotgun (WGS) entry which is preliminary data.</text>
</comment>
<gene>
    <name evidence="14" type="ORF">IAA93_03145</name>
</gene>
<dbReference type="Proteomes" id="UP000787625">
    <property type="component" value="Unassembled WGS sequence"/>
</dbReference>
<dbReference type="EC" id="2.7.13.3" evidence="3"/>
<dbReference type="Gene3D" id="1.10.287.130">
    <property type="match status" value="1"/>
</dbReference>
<dbReference type="CDD" id="cd00082">
    <property type="entry name" value="HisKA"/>
    <property type="match status" value="1"/>
</dbReference>
<dbReference type="InterPro" id="IPR005467">
    <property type="entry name" value="His_kinase_dom"/>
</dbReference>
<keyword evidence="11 12" id="KW-0472">Membrane</keyword>
<keyword evidence="7" id="KW-0547">Nucleotide-binding</keyword>
<evidence type="ECO:0000256" key="10">
    <source>
        <dbReference type="ARBA" id="ARBA00023012"/>
    </source>
</evidence>
<dbReference type="GO" id="GO:0005524">
    <property type="term" value="F:ATP binding"/>
    <property type="evidence" value="ECO:0007669"/>
    <property type="project" value="UniProtKB-KW"/>
</dbReference>
<comment type="catalytic activity">
    <reaction evidence="1">
        <text>ATP + protein L-histidine = ADP + protein N-phospho-L-histidine.</text>
        <dbReference type="EC" id="2.7.13.3"/>
    </reaction>
</comment>
<sequence length="479" mass="55112">MKNLSFSTRLFLTVLLLFITFVSCFIFFQYNREKMYKTELLNTKLQSLNVSLYELTKYYGLSDSLIMQFAEGTETVEGIAKPRFTVIKDDGLVIYDSENKRLMDNHSDRPEIRKAMHDKSAYVISRRSDTMKRDYFYSATYFKDAGIVVRSSLPYDINLNKMLSVDIEYILVILVVTAILLLLLFRYTRNIGKVFHQLNQFFTRAKSGEDISQVNIKFPGNGLGDLARHIIELYGEIRESEEDKARLKRQLTQNISHELKTPVSSIKGFLETIVDNPDMPGATRDQFIRRCYDQANRLSSLLHDIMTLARMDEDDSTHYEKSKINILTLLDTIESETKLQLQERKMQFLKLVSPQVYVEANYSLLYSIFRNLTDNSISYAGVGTTITIRHIGEDEAMHTFQFSDNGVGVDQRHLPHLFERFYRVDKGRSRKLGGTGLGLAIVKNAVLFHNGNIQVRRSESGGLEFVFTLPKPDRAAPVD</sequence>
<feature type="domain" description="Histidine kinase" evidence="13">
    <location>
        <begin position="254"/>
        <end position="473"/>
    </location>
</feature>
<keyword evidence="10" id="KW-0902">Two-component regulatory system</keyword>
<evidence type="ECO:0000256" key="3">
    <source>
        <dbReference type="ARBA" id="ARBA00012438"/>
    </source>
</evidence>
<protein>
    <recommendedName>
        <fullName evidence="3">histidine kinase</fullName>
        <ecNumber evidence="3">2.7.13.3</ecNumber>
    </recommendedName>
</protein>
<dbReference type="GO" id="GO:0004721">
    <property type="term" value="F:phosphoprotein phosphatase activity"/>
    <property type="evidence" value="ECO:0007669"/>
    <property type="project" value="TreeGrafter"/>
</dbReference>
<dbReference type="InterPro" id="IPR004358">
    <property type="entry name" value="Sig_transdc_His_kin-like_C"/>
</dbReference>
<evidence type="ECO:0000256" key="5">
    <source>
        <dbReference type="ARBA" id="ARBA00022553"/>
    </source>
</evidence>
<keyword evidence="12" id="KW-0812">Transmembrane</keyword>
<dbReference type="Pfam" id="PF00512">
    <property type="entry name" value="HisKA"/>
    <property type="match status" value="1"/>
</dbReference>
<dbReference type="InterPro" id="IPR036890">
    <property type="entry name" value="HATPase_C_sf"/>
</dbReference>
<dbReference type="SUPFAM" id="SSF55874">
    <property type="entry name" value="ATPase domain of HSP90 chaperone/DNA topoisomerase II/histidine kinase"/>
    <property type="match status" value="1"/>
</dbReference>
<evidence type="ECO:0000259" key="13">
    <source>
        <dbReference type="PROSITE" id="PS50109"/>
    </source>
</evidence>
<evidence type="ECO:0000256" key="4">
    <source>
        <dbReference type="ARBA" id="ARBA00022475"/>
    </source>
</evidence>
<dbReference type="EMBL" id="DWUP01000064">
    <property type="protein sequence ID" value="HJD52709.1"/>
    <property type="molecule type" value="Genomic_DNA"/>
</dbReference>
<evidence type="ECO:0000313" key="15">
    <source>
        <dbReference type="Proteomes" id="UP000787625"/>
    </source>
</evidence>
<comment type="subcellular location">
    <subcellularLocation>
        <location evidence="2">Cell membrane</location>
    </subcellularLocation>
</comment>
<dbReference type="PROSITE" id="PS51257">
    <property type="entry name" value="PROKAR_LIPOPROTEIN"/>
    <property type="match status" value="1"/>
</dbReference>
<dbReference type="GO" id="GO:0005886">
    <property type="term" value="C:plasma membrane"/>
    <property type="evidence" value="ECO:0007669"/>
    <property type="project" value="UniProtKB-SubCell"/>
</dbReference>
<dbReference type="PANTHER" id="PTHR45453:SF1">
    <property type="entry name" value="PHOSPHATE REGULON SENSOR PROTEIN PHOR"/>
    <property type="match status" value="1"/>
</dbReference>
<dbReference type="InterPro" id="IPR003661">
    <property type="entry name" value="HisK_dim/P_dom"/>
</dbReference>
<dbReference type="AlphaFoldDB" id="A0A9D2UI02"/>
<keyword evidence="12" id="KW-1133">Transmembrane helix</keyword>
<reference evidence="14" key="1">
    <citation type="journal article" date="2021" name="PeerJ">
        <title>Extensive microbial diversity within the chicken gut microbiome revealed by metagenomics and culture.</title>
        <authorList>
            <person name="Gilroy R."/>
            <person name="Ravi A."/>
            <person name="Getino M."/>
            <person name="Pursley I."/>
            <person name="Horton D.L."/>
            <person name="Alikhan N.F."/>
            <person name="Baker D."/>
            <person name="Gharbi K."/>
            <person name="Hall N."/>
            <person name="Watson M."/>
            <person name="Adriaenssens E.M."/>
            <person name="Foster-Nyarko E."/>
            <person name="Jarju S."/>
            <person name="Secka A."/>
            <person name="Antonio M."/>
            <person name="Oren A."/>
            <person name="Chaudhuri R.R."/>
            <person name="La Ragione R."/>
            <person name="Hildebrand F."/>
            <person name="Pallen M.J."/>
        </authorList>
    </citation>
    <scope>NUCLEOTIDE SEQUENCE</scope>
    <source>
        <strain evidence="14">MalCec1-1739</strain>
    </source>
</reference>
<dbReference type="Gene3D" id="3.30.565.10">
    <property type="entry name" value="Histidine kinase-like ATPase, C-terminal domain"/>
    <property type="match status" value="1"/>
</dbReference>